<dbReference type="Pfam" id="PF01738">
    <property type="entry name" value="DLH"/>
    <property type="match status" value="1"/>
</dbReference>
<sequence>MSIAPCCFQGFTWDGTPRGRIERLADNDTYVTGDNPVAAILIVHDLLGWTFPNVRLLADHYAHEADVTVFVPDFFNGEVMDFDTVNKEQWHKLDMQGFMTRHGRQAREPEIFECARTLRSRYKKLGAIGFCYGGWAVHRLGAKQHQPPLVDCITAGHPSLLTKQDIDAVAVPVQILAPEHDPVYTPELKMHSFVTMQKSGVAFDYQHFPGVGHACLVRGDPEKPGECDAMDRGKNAAVSWFRQFLHGA</sequence>
<dbReference type="PANTHER" id="PTHR17630">
    <property type="entry name" value="DIENELACTONE HYDROLASE"/>
    <property type="match status" value="1"/>
</dbReference>
<comment type="caution">
    <text evidence="2">The sequence shown here is derived from an EMBL/GenBank/DDBJ whole genome shotgun (WGS) entry which is preliminary data.</text>
</comment>
<dbReference type="Gene3D" id="3.40.50.1820">
    <property type="entry name" value="alpha/beta hydrolase"/>
    <property type="match status" value="1"/>
</dbReference>
<dbReference type="Proteomes" id="UP001172681">
    <property type="component" value="Unassembled WGS sequence"/>
</dbReference>
<proteinExistence type="predicted"/>
<name>A0AA39CTR4_9EURO</name>
<evidence type="ECO:0000313" key="2">
    <source>
        <dbReference type="EMBL" id="KAJ9622127.1"/>
    </source>
</evidence>
<dbReference type="EMBL" id="JAPDRN010000111">
    <property type="protein sequence ID" value="KAJ9622127.1"/>
    <property type="molecule type" value="Genomic_DNA"/>
</dbReference>
<dbReference type="PANTHER" id="PTHR17630:SF55">
    <property type="entry name" value="DIENELACTONE HYDROLASE FAMILY PROTEIN (AFU_ORTHOLOGUE AFUA_1G01900)"/>
    <property type="match status" value="1"/>
</dbReference>
<protein>
    <recommendedName>
        <fullName evidence="1">Dienelactone hydrolase domain-containing protein</fullName>
    </recommendedName>
</protein>
<evidence type="ECO:0000259" key="1">
    <source>
        <dbReference type="Pfam" id="PF01738"/>
    </source>
</evidence>
<dbReference type="SUPFAM" id="SSF53474">
    <property type="entry name" value="alpha/beta-Hydrolases"/>
    <property type="match status" value="1"/>
</dbReference>
<evidence type="ECO:0000313" key="3">
    <source>
        <dbReference type="Proteomes" id="UP001172681"/>
    </source>
</evidence>
<dbReference type="GO" id="GO:0016787">
    <property type="term" value="F:hydrolase activity"/>
    <property type="evidence" value="ECO:0007669"/>
    <property type="project" value="InterPro"/>
</dbReference>
<feature type="domain" description="Dienelactone hydrolase" evidence="1">
    <location>
        <begin position="34"/>
        <end position="244"/>
    </location>
</feature>
<accession>A0AA39CTR4</accession>
<dbReference type="AlphaFoldDB" id="A0AA39CTR4"/>
<gene>
    <name evidence="2" type="ORF">H2204_011708</name>
</gene>
<organism evidence="2 3">
    <name type="scientific">Knufia peltigerae</name>
    <dbReference type="NCBI Taxonomy" id="1002370"/>
    <lineage>
        <taxon>Eukaryota</taxon>
        <taxon>Fungi</taxon>
        <taxon>Dikarya</taxon>
        <taxon>Ascomycota</taxon>
        <taxon>Pezizomycotina</taxon>
        <taxon>Eurotiomycetes</taxon>
        <taxon>Chaetothyriomycetidae</taxon>
        <taxon>Chaetothyriales</taxon>
        <taxon>Trichomeriaceae</taxon>
        <taxon>Knufia</taxon>
    </lineage>
</organism>
<dbReference type="InterPro" id="IPR029058">
    <property type="entry name" value="AB_hydrolase_fold"/>
</dbReference>
<reference evidence="2" key="1">
    <citation type="submission" date="2022-10" db="EMBL/GenBank/DDBJ databases">
        <title>Culturing micro-colonial fungi from biological soil crusts in the Mojave desert and describing Neophaeococcomyces mojavensis, and introducing the new genera and species Taxawa tesnikishii.</title>
        <authorList>
            <person name="Kurbessoian T."/>
            <person name="Stajich J.E."/>
        </authorList>
    </citation>
    <scope>NUCLEOTIDE SEQUENCE</scope>
    <source>
        <strain evidence="2">TK_35</strain>
    </source>
</reference>
<keyword evidence="3" id="KW-1185">Reference proteome</keyword>
<dbReference type="InterPro" id="IPR002925">
    <property type="entry name" value="Dienelactn_hydro"/>
</dbReference>